<dbReference type="Gene3D" id="2.60.40.10">
    <property type="entry name" value="Immunoglobulins"/>
    <property type="match status" value="2"/>
</dbReference>
<sequence length="1262" mass="132919">METMLRFLRTRRSDWPLVLVLFMFVSFCVGAPTDSVRDADQAQSGYLDNHNMDPAIVQGATFGQLWRVKMGGDMSGLTEQFFAKPLVYTPKAAGSKQVLFVASETNWVYVMDPVTGATLRSKQVATPFLVSDIGCNDISSFIGITGTPIIDPATDTVYFYAKSYPGAERGVYNGAYWIHALDINDLSDRPGFPKKIDGAVADNDPTRYFHGGTHLQRAGLTMINSVIYAGFGGHCDKYNFTGWVVGVDKSSAEIKAVFATESGAFAPPQDGTFNGGGGGAGIWMSGMSISSDSSSRLFFVTGNGQGHQNKEIPASGRTPLDTLDEAIVNLRIDPATGKLSLQDYFEPYEYISMDAGDRDLGSGGIALLDPNTFSGTNAARLGVTVGKNGKAYIVNLDNLGGFKMGTAGSDAVVQTLQIPGGGAVFGGAGSYPLEGGYIYMTPVGYPTLVYKFGKDANGQAAFTLVAQTDENSAGRVGVGIPVITTLKGQAGTAILWITDVDAGLRAYRAVPENGKMIRILLPPTPAITKFQRPSFGDGRLYLSTSTGYIQCLGSPVALPLNCTSPISFGDLTIGSKKLLQVNCTALIAITKIDGITLSNPLFMASNSSLPTGALVKGQSFSFPITFDLTNATVKDIPGTSVPSVKPGITSGALNIMTINGVVGFATLQPIVVSGNLVSALPFLTISPVEADFGGIVIGSAAAEAGVPGSMVIQNVGSTDMQITGYGWTIDSLDDANLTWINVTENSATNHTVGPRFYAVDLPAVGSTIGPGQSITVNLNFKPYVVDSYHSVFQIWSDGGAQYILLTGVATIEPKAVLEVSTAEGGWTTGDHIDFGPQLAGVSLTRQIRLSNTGGSALTITKSKPPEGAELTATNPTGELSEGLKIPPGSSAVGNVLFQPAVRPVNLPPKPINGSWTLNTDDLTFGVHEVLVEGVILSRQLGPLLPDGTSRFKYLGCYKDGVAGRLLDKNNNLGLNNENGICQQTCLGQGYIFAGTEYHQECWCGNRVPNKIYFYEESANKCTWTCNADKSQACGGDGAFINIYYDSLRFNGVATTVTTTTAKSTTTSSTSTGSSNVTTTTTTSSSSSNTTTTSTSSSSGTTASSTTTTNSNSTSSSSSTTDTTTTTSTTSTSTSAQATYTGPPRYVTQYNNYTLQGCWTEATTGRALKSKSLSIANMTVDMCWGMCNQYQYFGLEYSKECYCGDVLQSGSVNSTSGALCNLKCGGNSTIFCGGSSRLNLYRFNATLQNSSIVLVGFDLPLAA</sequence>
<keyword evidence="11" id="KW-1185">Reference proteome</keyword>
<evidence type="ECO:0000256" key="2">
    <source>
        <dbReference type="ARBA" id="ARBA00022692"/>
    </source>
</evidence>
<keyword evidence="3 8" id="KW-0732">Signal</keyword>
<dbReference type="PANTHER" id="PTHR24269:SF25">
    <property type="entry name" value="WSC DOMAIN-CONTAINING PROTEIN"/>
    <property type="match status" value="1"/>
</dbReference>
<accession>A0A3N4IZ88</accession>
<keyword evidence="6" id="KW-0325">Glycoprotein</keyword>
<dbReference type="PANTHER" id="PTHR24269">
    <property type="entry name" value="KREMEN PROTEIN"/>
    <property type="match status" value="1"/>
</dbReference>
<evidence type="ECO:0000256" key="8">
    <source>
        <dbReference type="SAM" id="SignalP"/>
    </source>
</evidence>
<dbReference type="PROSITE" id="PS51212">
    <property type="entry name" value="WSC"/>
    <property type="match status" value="2"/>
</dbReference>
<feature type="signal peptide" evidence="8">
    <location>
        <begin position="1"/>
        <end position="30"/>
    </location>
</feature>
<feature type="chain" id="PRO_5018198006" evidence="8">
    <location>
        <begin position="31"/>
        <end position="1262"/>
    </location>
</feature>
<gene>
    <name evidence="10" type="ORF">L873DRAFT_468427</name>
</gene>
<evidence type="ECO:0000256" key="6">
    <source>
        <dbReference type="ARBA" id="ARBA00023180"/>
    </source>
</evidence>
<dbReference type="Proteomes" id="UP000276215">
    <property type="component" value="Unassembled WGS sequence"/>
</dbReference>
<comment type="subcellular location">
    <subcellularLocation>
        <location evidence="1">Membrane</location>
        <topology evidence="1">Single-pass membrane protein</topology>
    </subcellularLocation>
</comment>
<evidence type="ECO:0000259" key="9">
    <source>
        <dbReference type="PROSITE" id="PS51212"/>
    </source>
</evidence>
<dbReference type="STRING" id="1336337.A0A3N4IZ88"/>
<keyword evidence="4" id="KW-1133">Transmembrane helix</keyword>
<keyword evidence="2" id="KW-0812">Transmembrane</keyword>
<dbReference type="AlphaFoldDB" id="A0A3N4IZ88"/>
<name>A0A3N4IZ88_9PEZI</name>
<feature type="region of interest" description="Disordered" evidence="7">
    <location>
        <begin position="855"/>
        <end position="884"/>
    </location>
</feature>
<dbReference type="GO" id="GO:0005886">
    <property type="term" value="C:plasma membrane"/>
    <property type="evidence" value="ECO:0007669"/>
    <property type="project" value="TreeGrafter"/>
</dbReference>
<dbReference type="InterPro" id="IPR051836">
    <property type="entry name" value="Kremen_rcpt"/>
</dbReference>
<organism evidence="10 11">
    <name type="scientific">Choiromyces venosus 120613-1</name>
    <dbReference type="NCBI Taxonomy" id="1336337"/>
    <lineage>
        <taxon>Eukaryota</taxon>
        <taxon>Fungi</taxon>
        <taxon>Dikarya</taxon>
        <taxon>Ascomycota</taxon>
        <taxon>Pezizomycotina</taxon>
        <taxon>Pezizomycetes</taxon>
        <taxon>Pezizales</taxon>
        <taxon>Tuberaceae</taxon>
        <taxon>Choiromyces</taxon>
    </lineage>
</organism>
<dbReference type="Pfam" id="PF01822">
    <property type="entry name" value="WSC"/>
    <property type="match status" value="2"/>
</dbReference>
<dbReference type="OrthoDB" id="5985073at2759"/>
<dbReference type="InterPro" id="IPR002889">
    <property type="entry name" value="WSC_carb-bd"/>
</dbReference>
<protein>
    <submittedName>
        <fullName evidence="10">WSC-domain-containing protein</fullName>
    </submittedName>
</protein>
<proteinExistence type="predicted"/>
<evidence type="ECO:0000256" key="3">
    <source>
        <dbReference type="ARBA" id="ARBA00022729"/>
    </source>
</evidence>
<keyword evidence="5" id="KW-0472">Membrane</keyword>
<feature type="domain" description="WSC" evidence="9">
    <location>
        <begin position="950"/>
        <end position="1045"/>
    </location>
</feature>
<dbReference type="SUPFAM" id="SSF50998">
    <property type="entry name" value="Quinoprotein alcohol dehydrogenase-like"/>
    <property type="match status" value="1"/>
</dbReference>
<dbReference type="InterPro" id="IPR013783">
    <property type="entry name" value="Ig-like_fold"/>
</dbReference>
<evidence type="ECO:0000256" key="5">
    <source>
        <dbReference type="ARBA" id="ARBA00023136"/>
    </source>
</evidence>
<feature type="compositionally biased region" description="Low complexity" evidence="7">
    <location>
        <begin position="1060"/>
        <end position="1134"/>
    </location>
</feature>
<evidence type="ECO:0000313" key="11">
    <source>
        <dbReference type="Proteomes" id="UP000276215"/>
    </source>
</evidence>
<dbReference type="InterPro" id="IPR011047">
    <property type="entry name" value="Quinoprotein_ADH-like_sf"/>
</dbReference>
<feature type="domain" description="WSC" evidence="9">
    <location>
        <begin position="1151"/>
        <end position="1243"/>
    </location>
</feature>
<reference evidence="10 11" key="1">
    <citation type="journal article" date="2018" name="Nat. Ecol. Evol.">
        <title>Pezizomycetes genomes reveal the molecular basis of ectomycorrhizal truffle lifestyle.</title>
        <authorList>
            <person name="Murat C."/>
            <person name="Payen T."/>
            <person name="Noel B."/>
            <person name="Kuo A."/>
            <person name="Morin E."/>
            <person name="Chen J."/>
            <person name="Kohler A."/>
            <person name="Krizsan K."/>
            <person name="Balestrini R."/>
            <person name="Da Silva C."/>
            <person name="Montanini B."/>
            <person name="Hainaut M."/>
            <person name="Levati E."/>
            <person name="Barry K.W."/>
            <person name="Belfiori B."/>
            <person name="Cichocki N."/>
            <person name="Clum A."/>
            <person name="Dockter R.B."/>
            <person name="Fauchery L."/>
            <person name="Guy J."/>
            <person name="Iotti M."/>
            <person name="Le Tacon F."/>
            <person name="Lindquist E.A."/>
            <person name="Lipzen A."/>
            <person name="Malagnac F."/>
            <person name="Mello A."/>
            <person name="Molinier V."/>
            <person name="Miyauchi S."/>
            <person name="Poulain J."/>
            <person name="Riccioni C."/>
            <person name="Rubini A."/>
            <person name="Sitrit Y."/>
            <person name="Splivallo R."/>
            <person name="Traeger S."/>
            <person name="Wang M."/>
            <person name="Zifcakova L."/>
            <person name="Wipf D."/>
            <person name="Zambonelli A."/>
            <person name="Paolocci F."/>
            <person name="Nowrousian M."/>
            <person name="Ottonello S."/>
            <person name="Baldrian P."/>
            <person name="Spatafora J.W."/>
            <person name="Henrissat B."/>
            <person name="Nagy L.G."/>
            <person name="Aury J.M."/>
            <person name="Wincker P."/>
            <person name="Grigoriev I.V."/>
            <person name="Bonfante P."/>
            <person name="Martin F.M."/>
        </authorList>
    </citation>
    <scope>NUCLEOTIDE SEQUENCE [LARGE SCALE GENOMIC DNA]</scope>
    <source>
        <strain evidence="10 11">120613-1</strain>
    </source>
</reference>
<dbReference type="EMBL" id="ML120531">
    <property type="protein sequence ID" value="RPA90317.1"/>
    <property type="molecule type" value="Genomic_DNA"/>
</dbReference>
<feature type="region of interest" description="Disordered" evidence="7">
    <location>
        <begin position="1060"/>
        <end position="1137"/>
    </location>
</feature>
<evidence type="ECO:0000256" key="7">
    <source>
        <dbReference type="SAM" id="MobiDB-lite"/>
    </source>
</evidence>
<evidence type="ECO:0000256" key="4">
    <source>
        <dbReference type="ARBA" id="ARBA00022989"/>
    </source>
</evidence>
<evidence type="ECO:0000256" key="1">
    <source>
        <dbReference type="ARBA" id="ARBA00004167"/>
    </source>
</evidence>
<evidence type="ECO:0000313" key="10">
    <source>
        <dbReference type="EMBL" id="RPA90317.1"/>
    </source>
</evidence>
<dbReference type="SMART" id="SM00321">
    <property type="entry name" value="WSC"/>
    <property type="match status" value="2"/>
</dbReference>